<dbReference type="GO" id="GO:0051604">
    <property type="term" value="P:protein maturation"/>
    <property type="evidence" value="ECO:0007669"/>
    <property type="project" value="InterPro"/>
</dbReference>
<name>A0A4S1CEL4_9BACT</name>
<feature type="transmembrane region" description="Helical" evidence="7">
    <location>
        <begin position="228"/>
        <end position="245"/>
    </location>
</feature>
<evidence type="ECO:0000259" key="8">
    <source>
        <dbReference type="Pfam" id="PF06762"/>
    </source>
</evidence>
<keyword evidence="4" id="KW-0256">Endoplasmic reticulum</keyword>
<accession>A0A4S1CEL4</accession>
<comment type="caution">
    <text evidence="10">The sequence shown here is derived from an EMBL/GenBank/DDBJ whole genome shotgun (WGS) entry which is preliminary data.</text>
</comment>
<feature type="domain" description="Lipase maturation factor 1/2 C-terminal" evidence="9">
    <location>
        <begin position="325"/>
        <end position="458"/>
    </location>
</feature>
<feature type="domain" description="Lipase maturation factor 1/2 N-terminal" evidence="8">
    <location>
        <begin position="118"/>
        <end position="267"/>
    </location>
</feature>
<dbReference type="InterPro" id="IPR009613">
    <property type="entry name" value="LMF"/>
</dbReference>
<dbReference type="InterPro" id="IPR057434">
    <property type="entry name" value="LMF1/2_N"/>
</dbReference>
<feature type="transmembrane region" description="Helical" evidence="7">
    <location>
        <begin position="252"/>
        <end position="273"/>
    </location>
</feature>
<evidence type="ECO:0000256" key="2">
    <source>
        <dbReference type="ARBA" id="ARBA00005512"/>
    </source>
</evidence>
<evidence type="ECO:0000259" key="9">
    <source>
        <dbReference type="Pfam" id="PF25179"/>
    </source>
</evidence>
<dbReference type="Pfam" id="PF25179">
    <property type="entry name" value="LMF1_C"/>
    <property type="match status" value="1"/>
</dbReference>
<gene>
    <name evidence="10" type="ORF">E4633_14080</name>
</gene>
<feature type="transmembrane region" description="Helical" evidence="7">
    <location>
        <begin position="285"/>
        <end position="303"/>
    </location>
</feature>
<dbReference type="PANTHER" id="PTHR14463">
    <property type="entry name" value="LIPASE MATURATION FACTOR"/>
    <property type="match status" value="1"/>
</dbReference>
<keyword evidence="6 7" id="KW-0472">Membrane</keyword>
<dbReference type="PANTHER" id="PTHR14463:SF10">
    <property type="entry name" value="LIPASE MATURATION FACTOR 1"/>
    <property type="match status" value="1"/>
</dbReference>
<reference evidence="10 11" key="1">
    <citation type="submission" date="2019-04" db="EMBL/GenBank/DDBJ databases">
        <title>Geobacter oryzae sp. nov., ferric-reducing bacteria isolated from paddy soil.</title>
        <authorList>
            <person name="Xu Z."/>
            <person name="Masuda Y."/>
            <person name="Itoh H."/>
            <person name="Senoo K."/>
        </authorList>
    </citation>
    <scope>NUCLEOTIDE SEQUENCE [LARGE SCALE GENOMIC DNA]</scope>
    <source>
        <strain evidence="10 11">Red111</strain>
    </source>
</reference>
<keyword evidence="5 7" id="KW-1133">Transmembrane helix</keyword>
<evidence type="ECO:0000256" key="7">
    <source>
        <dbReference type="SAM" id="Phobius"/>
    </source>
</evidence>
<comment type="subcellular location">
    <subcellularLocation>
        <location evidence="1">Endoplasmic reticulum membrane</location>
        <topology evidence="1">Multi-pass membrane protein</topology>
    </subcellularLocation>
</comment>
<evidence type="ECO:0000313" key="10">
    <source>
        <dbReference type="EMBL" id="TGU71446.1"/>
    </source>
</evidence>
<dbReference type="InterPro" id="IPR057433">
    <property type="entry name" value="LMF1/2_C"/>
</dbReference>
<feature type="transmembrane region" description="Helical" evidence="7">
    <location>
        <begin position="12"/>
        <end position="32"/>
    </location>
</feature>
<evidence type="ECO:0000256" key="1">
    <source>
        <dbReference type="ARBA" id="ARBA00004477"/>
    </source>
</evidence>
<dbReference type="EMBL" id="SRSC01000003">
    <property type="protein sequence ID" value="TGU71446.1"/>
    <property type="molecule type" value="Genomic_DNA"/>
</dbReference>
<organism evidence="10 11">
    <name type="scientific">Geomonas terrae</name>
    <dbReference type="NCBI Taxonomy" id="2562681"/>
    <lineage>
        <taxon>Bacteria</taxon>
        <taxon>Pseudomonadati</taxon>
        <taxon>Thermodesulfobacteriota</taxon>
        <taxon>Desulfuromonadia</taxon>
        <taxon>Geobacterales</taxon>
        <taxon>Geobacteraceae</taxon>
        <taxon>Geomonas</taxon>
    </lineage>
</organism>
<evidence type="ECO:0000256" key="3">
    <source>
        <dbReference type="ARBA" id="ARBA00022692"/>
    </source>
</evidence>
<dbReference type="RefSeq" id="WP_135871050.1">
    <property type="nucleotide sequence ID" value="NZ_SRSC01000003.1"/>
</dbReference>
<keyword evidence="3 7" id="KW-0812">Transmembrane</keyword>
<evidence type="ECO:0000256" key="6">
    <source>
        <dbReference type="ARBA" id="ARBA00023136"/>
    </source>
</evidence>
<feature type="transmembrane region" description="Helical" evidence="7">
    <location>
        <begin position="67"/>
        <end position="84"/>
    </location>
</feature>
<sequence>MNDDGYWIIRILLQRGLALIYLMGFLAALYQFRPLCGDHGLEPARYFMRLVPFRDAPSIFHVLPGDRSYLIFSILGVFLSLLALCGITDAYGVFTSMLSWFLLWALYLSFVNIGQTFYAFGWESLLLEAGFLAVFLGPSGTEPGWQVIWLYRWLAFRVMFGAGMIKIRGDNCWRDLTCLDYHFETQPMPNPLSRLFHRLPPSVHKAGVLFNHLAELILPPFFFAPQPVAAAASTVSLLFLGSIIVSGNFAWLNWLTAVICLSPLDGTLIARFFSLTAPPMVPQAPLFTALTWGLFILVALRSAEPVLNLFSRSQIMNTSFDPFHLVNTYGAFGSITKERYEIVIEGTEEDAAGVDANWRAYEFKGKPGNPDRIPPVVAPYHLRLDWLMWFEAMPGQAGHSRWFVQLVIRLLEGDAATLRLLRENPFPERPPRYIRALYYRYRFGRKQWWDRELVGEYLVPVSLEHPVLKLVRERYRDGDR</sequence>
<keyword evidence="11" id="KW-1185">Reference proteome</keyword>
<dbReference type="AlphaFoldDB" id="A0A4S1CEL4"/>
<evidence type="ECO:0000256" key="5">
    <source>
        <dbReference type="ARBA" id="ARBA00022989"/>
    </source>
</evidence>
<evidence type="ECO:0000256" key="4">
    <source>
        <dbReference type="ARBA" id="ARBA00022824"/>
    </source>
</evidence>
<dbReference type="Proteomes" id="UP000306416">
    <property type="component" value="Unassembled WGS sequence"/>
</dbReference>
<protein>
    <submittedName>
        <fullName evidence="10">Lipase maturation factor family protein</fullName>
    </submittedName>
</protein>
<comment type="similarity">
    <text evidence="2">Belongs to the lipase maturation factor family.</text>
</comment>
<evidence type="ECO:0000313" key="11">
    <source>
        <dbReference type="Proteomes" id="UP000306416"/>
    </source>
</evidence>
<dbReference type="Pfam" id="PF06762">
    <property type="entry name" value="LMF1"/>
    <property type="match status" value="1"/>
</dbReference>
<proteinExistence type="inferred from homology"/>
<feature type="transmembrane region" description="Helical" evidence="7">
    <location>
        <begin position="91"/>
        <end position="111"/>
    </location>
</feature>